<comment type="caution">
    <text evidence="1">The sequence shown here is derived from an EMBL/GenBank/DDBJ whole genome shotgun (WGS) entry which is preliminary data.</text>
</comment>
<reference evidence="1" key="1">
    <citation type="journal article" date="2014" name="Int. J. Syst. Evol. Microbiol.">
        <title>Complete genome sequence of Corynebacterium casei LMG S-19264T (=DSM 44701T), isolated from a smear-ripened cheese.</title>
        <authorList>
            <consortium name="US DOE Joint Genome Institute (JGI-PGF)"/>
            <person name="Walter F."/>
            <person name="Albersmeier A."/>
            <person name="Kalinowski J."/>
            <person name="Ruckert C."/>
        </authorList>
    </citation>
    <scope>NUCLEOTIDE SEQUENCE</scope>
    <source>
        <strain evidence="1">JCM 4346</strain>
    </source>
</reference>
<evidence type="ECO:0000313" key="2">
    <source>
        <dbReference type="Proteomes" id="UP000658320"/>
    </source>
</evidence>
<evidence type="ECO:0000313" key="1">
    <source>
        <dbReference type="EMBL" id="GGR35300.1"/>
    </source>
</evidence>
<gene>
    <name evidence="1" type="ORF">GCM10010251_59490</name>
</gene>
<dbReference type="AlphaFoldDB" id="A0A918FFT4"/>
<dbReference type="EMBL" id="BMSX01000015">
    <property type="protein sequence ID" value="GGR35300.1"/>
    <property type="molecule type" value="Genomic_DNA"/>
</dbReference>
<dbReference type="Proteomes" id="UP000658320">
    <property type="component" value="Unassembled WGS sequence"/>
</dbReference>
<proteinExistence type="predicted"/>
<name>A0A918FFT4_9ACTN</name>
<sequence length="142" mass="15465">MARPSGALRRCGPFVGQVWQDRAEPSGNVRPRGMRTRTGSAVRWRVARPTSFCVWGLRLRRLGSLPRGLCRARSSAGEPIRMPSFRGVRRTLLTTVLEIPNDMAILASAPRHPATLSRLRAGPDCGGVSGVTGALLATRHRT</sequence>
<protein>
    <submittedName>
        <fullName evidence="1">Uncharacterized protein</fullName>
    </submittedName>
</protein>
<organism evidence="1 2">
    <name type="scientific">Streptomyces aurantiogriseus</name>
    <dbReference type="NCBI Taxonomy" id="66870"/>
    <lineage>
        <taxon>Bacteria</taxon>
        <taxon>Bacillati</taxon>
        <taxon>Actinomycetota</taxon>
        <taxon>Actinomycetes</taxon>
        <taxon>Kitasatosporales</taxon>
        <taxon>Streptomycetaceae</taxon>
        <taxon>Streptomyces</taxon>
    </lineage>
</organism>
<reference evidence="1" key="2">
    <citation type="submission" date="2020-09" db="EMBL/GenBank/DDBJ databases">
        <authorList>
            <person name="Sun Q."/>
            <person name="Ohkuma M."/>
        </authorList>
    </citation>
    <scope>NUCLEOTIDE SEQUENCE</scope>
    <source>
        <strain evidence="1">JCM 4346</strain>
    </source>
</reference>
<keyword evidence="2" id="KW-1185">Reference proteome</keyword>
<accession>A0A918FFT4</accession>